<comment type="caution">
    <text evidence="7">The sequence shown here is derived from an EMBL/GenBank/DDBJ whole genome shotgun (WGS) entry which is preliminary data.</text>
</comment>
<dbReference type="PATRIC" id="fig|2702.99.peg.743"/>
<dbReference type="GO" id="GO:0005886">
    <property type="term" value="C:plasma membrane"/>
    <property type="evidence" value="ECO:0007669"/>
    <property type="project" value="UniProtKB-ARBA"/>
</dbReference>
<evidence type="ECO:0000313" key="7">
    <source>
        <dbReference type="EMBL" id="KXA17979.1"/>
    </source>
</evidence>
<dbReference type="Proteomes" id="UP000070558">
    <property type="component" value="Unassembled WGS sequence"/>
</dbReference>
<gene>
    <name evidence="7" type="ORF">HMPREF3216_00762</name>
</gene>
<dbReference type="RefSeq" id="WP_060786947.1">
    <property type="nucleotide sequence ID" value="NZ_JBLLPD010000008.1"/>
</dbReference>
<dbReference type="CDD" id="cd16914">
    <property type="entry name" value="EcfT"/>
    <property type="match status" value="1"/>
</dbReference>
<evidence type="ECO:0000313" key="8">
    <source>
        <dbReference type="Proteomes" id="UP000070558"/>
    </source>
</evidence>
<feature type="transmembrane region" description="Helical" evidence="6">
    <location>
        <begin position="64"/>
        <end position="86"/>
    </location>
</feature>
<dbReference type="AlphaFoldDB" id="A0A133NNU8"/>
<evidence type="ECO:0000256" key="5">
    <source>
        <dbReference type="ARBA" id="ARBA00023136"/>
    </source>
</evidence>
<keyword evidence="2" id="KW-1003">Cell membrane</keyword>
<organism evidence="7 8">
    <name type="scientific">Gardnerella vaginalis</name>
    <dbReference type="NCBI Taxonomy" id="2702"/>
    <lineage>
        <taxon>Bacteria</taxon>
        <taxon>Bacillati</taxon>
        <taxon>Actinomycetota</taxon>
        <taxon>Actinomycetes</taxon>
        <taxon>Bifidobacteriales</taxon>
        <taxon>Bifidobacteriaceae</taxon>
        <taxon>Gardnerella</taxon>
    </lineage>
</organism>
<proteinExistence type="predicted"/>
<protein>
    <submittedName>
        <fullName evidence="7">Cobalt transport protein</fullName>
    </submittedName>
</protein>
<reference evidence="7 8" key="1">
    <citation type="submission" date="2016-01" db="EMBL/GenBank/DDBJ databases">
        <authorList>
            <person name="Oliw E.H."/>
        </authorList>
    </citation>
    <scope>NUCLEOTIDE SEQUENCE [LARGE SCALE GENOMIC DNA]</scope>
    <source>
        <strain evidence="7 8">GED7760B</strain>
    </source>
</reference>
<keyword evidence="3 6" id="KW-0812">Transmembrane</keyword>
<dbReference type="InterPro" id="IPR051611">
    <property type="entry name" value="ECF_transporter_component"/>
</dbReference>
<dbReference type="InterPro" id="IPR003339">
    <property type="entry name" value="ABC/ECF_trnsptr_transmembrane"/>
</dbReference>
<name>A0A133NNU8_GARVA</name>
<feature type="transmembrane region" description="Helical" evidence="6">
    <location>
        <begin position="235"/>
        <end position="254"/>
    </location>
</feature>
<keyword evidence="5 6" id="KW-0472">Membrane</keyword>
<dbReference type="EMBL" id="LRQA01000040">
    <property type="protein sequence ID" value="KXA17979.1"/>
    <property type="molecule type" value="Genomic_DNA"/>
</dbReference>
<dbReference type="PANTHER" id="PTHR34857:SF2">
    <property type="entry name" value="SLL0384 PROTEIN"/>
    <property type="match status" value="1"/>
</dbReference>
<feature type="transmembrane region" description="Helical" evidence="6">
    <location>
        <begin position="106"/>
        <end position="127"/>
    </location>
</feature>
<evidence type="ECO:0000256" key="3">
    <source>
        <dbReference type="ARBA" id="ARBA00022692"/>
    </source>
</evidence>
<dbReference type="PANTHER" id="PTHR34857">
    <property type="entry name" value="SLL0384 PROTEIN"/>
    <property type="match status" value="1"/>
</dbReference>
<keyword evidence="4 6" id="KW-1133">Transmembrane helix</keyword>
<evidence type="ECO:0000256" key="1">
    <source>
        <dbReference type="ARBA" id="ARBA00004141"/>
    </source>
</evidence>
<accession>A0A133NNU8</accession>
<feature type="transmembrane region" description="Helical" evidence="6">
    <location>
        <begin position="23"/>
        <end position="52"/>
    </location>
</feature>
<evidence type="ECO:0000256" key="4">
    <source>
        <dbReference type="ARBA" id="ARBA00022989"/>
    </source>
</evidence>
<comment type="subcellular location">
    <subcellularLocation>
        <location evidence="1">Membrane</location>
        <topology evidence="1">Multi-pass membrane protein</topology>
    </subcellularLocation>
</comment>
<dbReference type="Pfam" id="PF02361">
    <property type="entry name" value="CbiQ"/>
    <property type="match status" value="1"/>
</dbReference>
<evidence type="ECO:0000256" key="2">
    <source>
        <dbReference type="ARBA" id="ARBA00022475"/>
    </source>
</evidence>
<dbReference type="OrthoDB" id="6400at2"/>
<sequence>MKSISLFEDKHSFLNGLSAKTKLAYIICAISTPSLLGGYTSFAIFIILSLILLATSRVLAKIKIVIQVTGFIIVTIFIVQTFFRSGNYTILFKLGPLIARKEGFEVAMKIVLNILNISFAFCVLTLTTKPSDMMQEMIQAGLPPKMGYVFVSLFQIIPQITQQTSTIVDAQRSRGLQTKGSLITRFKAFLPLISPIIMSSFMSSKERTIALEVRGFSCNNQKTFIKPFKPSKYNTLFLCACLTVIIASIIYALLNNLGYVAWQLFI</sequence>
<evidence type="ECO:0000256" key="6">
    <source>
        <dbReference type="SAM" id="Phobius"/>
    </source>
</evidence>